<dbReference type="GO" id="GO:0004824">
    <property type="term" value="F:lysine-tRNA ligase activity"/>
    <property type="evidence" value="ECO:0007669"/>
    <property type="project" value="UniProtKB-UniRule"/>
</dbReference>
<proteinExistence type="inferred from homology"/>
<sequence length="559" mass="64948">MIKNTNIIIKNKENIYGGDYLHWADAMAKKIIKKREKQNPKKYLVASGITPSGHIHVGNARETLTADALYKGLINNGVEAELIFIADTYDPLRKVYPFLPAGYEKYVGMPLSEIPCPEECCKSYAEHFLKPFVDSLEDLGINLTLYKSDENYKKGLYDEKIILALENRDKIRDILNRYRKEPLPEDWYPLNVVCEKCGKLSTTKVINYNRENKTIEYVCSCGHKNTVKPFKGRGKLPWRVDWPARWSIFNVIAEPMGKDHGTSGGSYDTGVKIAREIYNYQAPEKIIYEWIQLKIGEKAVPMSSSSGVVFAVKDWVKICHPEILRFLLLRSKPTKHIDFDLKAIPNLVDDYEELERKYFELMKKREKGVELNENDMDKIRLYELSTPKIPDELPLQIPYRFCVIISQIAYDAEKGEINMDKVLEILKRNNYESIDSIKESDFERLKTRLYMARNWALNYGEVLKIIDLEKAKEIYNNELNEKQKEWIKTFGEKLREIEFDALSIHELIYNSAKEMELNPKEAFLASYKILLGKKYGPKLGSFLSSLDRDFVIGRYSLTK</sequence>
<dbReference type="GO" id="GO:0005737">
    <property type="term" value="C:cytoplasm"/>
    <property type="evidence" value="ECO:0007669"/>
    <property type="project" value="UniProtKB-SubCell"/>
</dbReference>
<feature type="short sequence motif" description="'HIGH' region" evidence="10">
    <location>
        <begin position="51"/>
        <end position="59"/>
    </location>
</feature>
<dbReference type="Pfam" id="PF01921">
    <property type="entry name" value="tRNA-synt_1f"/>
    <property type="match status" value="1"/>
</dbReference>
<dbReference type="InterPro" id="IPR020751">
    <property type="entry name" value="aa-tRNA-synth_I_codon-bd_sub2"/>
</dbReference>
<keyword evidence="3 10" id="KW-0963">Cytoplasm</keyword>
<keyword evidence="7 10" id="KW-0648">Protein biosynthesis</keyword>
<comment type="similarity">
    <text evidence="2 10">Belongs to the class-I aminoacyl-tRNA synthetase family.</text>
</comment>
<evidence type="ECO:0000256" key="5">
    <source>
        <dbReference type="ARBA" id="ARBA00022741"/>
    </source>
</evidence>
<keyword evidence="12" id="KW-1185">Reference proteome</keyword>
<dbReference type="Gene3D" id="1.10.10.350">
    <property type="match status" value="1"/>
</dbReference>
<comment type="catalytic activity">
    <reaction evidence="9 10">
        <text>tRNA(Lys) + L-lysine + ATP = L-lysyl-tRNA(Lys) + AMP + diphosphate</text>
        <dbReference type="Rhea" id="RHEA:20792"/>
        <dbReference type="Rhea" id="RHEA-COMP:9696"/>
        <dbReference type="Rhea" id="RHEA-COMP:9697"/>
        <dbReference type="ChEBI" id="CHEBI:30616"/>
        <dbReference type="ChEBI" id="CHEBI:32551"/>
        <dbReference type="ChEBI" id="CHEBI:33019"/>
        <dbReference type="ChEBI" id="CHEBI:78442"/>
        <dbReference type="ChEBI" id="CHEBI:78529"/>
        <dbReference type="ChEBI" id="CHEBI:456215"/>
        <dbReference type="EC" id="6.1.1.6"/>
    </reaction>
</comment>
<dbReference type="PANTHER" id="PTHR37940:SF1">
    <property type="entry name" value="LYSINE--TRNA LIGASE"/>
    <property type="match status" value="1"/>
</dbReference>
<dbReference type="Gene3D" id="6.10.20.10">
    <property type="entry name" value="Lysine tRNA ligase, stem contact fold domain"/>
    <property type="match status" value="1"/>
</dbReference>
<dbReference type="Gene3D" id="3.40.50.620">
    <property type="entry name" value="HUPs"/>
    <property type="match status" value="1"/>
</dbReference>
<dbReference type="eggNOG" id="arCOG00485">
    <property type="taxonomic scope" value="Archaea"/>
</dbReference>
<organism evidence="11 12">
    <name type="scientific">Methanothermococcus okinawensis (strain DSM 14208 / JCM 11175 / IH1)</name>
    <dbReference type="NCBI Taxonomy" id="647113"/>
    <lineage>
        <taxon>Archaea</taxon>
        <taxon>Methanobacteriati</taxon>
        <taxon>Methanobacteriota</taxon>
        <taxon>Methanomada group</taxon>
        <taxon>Methanococci</taxon>
        <taxon>Methanococcales</taxon>
        <taxon>Methanococcaceae</taxon>
        <taxon>Methanothermococcus</taxon>
    </lineage>
</organism>
<evidence type="ECO:0000256" key="2">
    <source>
        <dbReference type="ARBA" id="ARBA00005594"/>
    </source>
</evidence>
<evidence type="ECO:0000256" key="7">
    <source>
        <dbReference type="ARBA" id="ARBA00022917"/>
    </source>
</evidence>
<name>F8AN14_METOI</name>
<keyword evidence="4 10" id="KW-0436">Ligase</keyword>
<dbReference type="NCBIfam" id="TIGR00467">
    <property type="entry name" value="lysS_arch"/>
    <property type="match status" value="1"/>
</dbReference>
<dbReference type="Proteomes" id="UP000009296">
    <property type="component" value="Chromosome"/>
</dbReference>
<keyword evidence="5 10" id="KW-0547">Nucleotide-binding</keyword>
<evidence type="ECO:0000313" key="12">
    <source>
        <dbReference type="Proteomes" id="UP000009296"/>
    </source>
</evidence>
<dbReference type="CDD" id="cd00674">
    <property type="entry name" value="LysRS_core_class_I"/>
    <property type="match status" value="1"/>
</dbReference>
<dbReference type="InterPro" id="IPR002904">
    <property type="entry name" value="Lys-tRNA-ligase"/>
</dbReference>
<accession>F8AN14</accession>
<evidence type="ECO:0000256" key="6">
    <source>
        <dbReference type="ARBA" id="ARBA00022840"/>
    </source>
</evidence>
<comment type="subcellular location">
    <subcellularLocation>
        <location evidence="1 10">Cytoplasm</location>
    </subcellularLocation>
</comment>
<evidence type="ECO:0000256" key="3">
    <source>
        <dbReference type="ARBA" id="ARBA00022490"/>
    </source>
</evidence>
<dbReference type="PROSITE" id="PS00178">
    <property type="entry name" value="AA_TRNA_LIGASE_I"/>
    <property type="match status" value="1"/>
</dbReference>
<dbReference type="InterPro" id="IPR042078">
    <property type="entry name" value="Lys-tRNA-ligase_SC_fold"/>
</dbReference>
<dbReference type="HOGENOM" id="CLU_025562_0_0_2"/>
<dbReference type="SUPFAM" id="SSF52374">
    <property type="entry name" value="Nucleotidylyl transferase"/>
    <property type="match status" value="1"/>
</dbReference>
<evidence type="ECO:0000256" key="1">
    <source>
        <dbReference type="ARBA" id="ARBA00004496"/>
    </source>
</evidence>
<keyword evidence="8 10" id="KW-0030">Aminoacyl-tRNA synthetase</keyword>
<dbReference type="AlphaFoldDB" id="F8AN14"/>
<dbReference type="GO" id="GO:0000049">
    <property type="term" value="F:tRNA binding"/>
    <property type="evidence" value="ECO:0007669"/>
    <property type="project" value="InterPro"/>
</dbReference>
<keyword evidence="6 10" id="KW-0067">ATP-binding</keyword>
<dbReference type="KEGG" id="mok:Metok_0146"/>
<dbReference type="HAMAP" id="MF_00177">
    <property type="entry name" value="Lys_tRNA_synth_class1"/>
    <property type="match status" value="1"/>
</dbReference>
<dbReference type="GO" id="GO:0006430">
    <property type="term" value="P:lysyl-tRNA aminoacylation"/>
    <property type="evidence" value="ECO:0007669"/>
    <property type="project" value="UniProtKB-UniRule"/>
</dbReference>
<evidence type="ECO:0000256" key="10">
    <source>
        <dbReference type="HAMAP-Rule" id="MF_00177"/>
    </source>
</evidence>
<dbReference type="GO" id="GO:0005524">
    <property type="term" value="F:ATP binding"/>
    <property type="evidence" value="ECO:0007669"/>
    <property type="project" value="UniProtKB-UniRule"/>
</dbReference>
<protein>
    <recommendedName>
        <fullName evidence="10">Lysine--tRNA ligase</fullName>
        <ecNumber evidence="10">6.1.1.6</ecNumber>
    </recommendedName>
    <alternativeName>
        <fullName evidence="10">Lysyl-tRNA synthetase</fullName>
        <shortName evidence="10">LysRS</shortName>
    </alternativeName>
</protein>
<dbReference type="EC" id="6.1.1.6" evidence="10"/>
<dbReference type="SUPFAM" id="SSF48163">
    <property type="entry name" value="An anticodon-binding domain of class I aminoacyl-tRNA synthetases"/>
    <property type="match status" value="1"/>
</dbReference>
<dbReference type="STRING" id="647113.Metok_0146"/>
<evidence type="ECO:0000313" key="11">
    <source>
        <dbReference type="EMBL" id="AEH06141.1"/>
    </source>
</evidence>
<comment type="caution">
    <text evidence="10">Lacks conserved residue(s) required for the propagation of feature annotation.</text>
</comment>
<evidence type="ECO:0000256" key="4">
    <source>
        <dbReference type="ARBA" id="ARBA00022598"/>
    </source>
</evidence>
<gene>
    <name evidence="10" type="primary">lysS</name>
    <name evidence="11" type="ordered locus">Metok_0146</name>
</gene>
<evidence type="ECO:0000256" key="9">
    <source>
        <dbReference type="ARBA" id="ARBA00048573"/>
    </source>
</evidence>
<evidence type="ECO:0000256" key="8">
    <source>
        <dbReference type="ARBA" id="ARBA00023146"/>
    </source>
</evidence>
<dbReference type="PANTHER" id="PTHR37940">
    <property type="entry name" value="LYSINE--TRNA LIGASE"/>
    <property type="match status" value="1"/>
</dbReference>
<feature type="short sequence motif" description="'KMSKS' region" evidence="10">
    <location>
        <begin position="301"/>
        <end position="305"/>
    </location>
</feature>
<dbReference type="Gene3D" id="1.10.10.770">
    <property type="match status" value="1"/>
</dbReference>
<dbReference type="EMBL" id="CP002792">
    <property type="protein sequence ID" value="AEH06141.1"/>
    <property type="molecule type" value="Genomic_DNA"/>
</dbReference>
<dbReference type="InterPro" id="IPR014729">
    <property type="entry name" value="Rossmann-like_a/b/a_fold"/>
</dbReference>
<dbReference type="InterPro" id="IPR008925">
    <property type="entry name" value="aa_tRNA-synth_I_cd-bd_sf"/>
</dbReference>
<dbReference type="InterPro" id="IPR001412">
    <property type="entry name" value="aa-tRNA-synth_I_CS"/>
</dbReference>
<reference evidence="11" key="1">
    <citation type="submission" date="2011-05" db="EMBL/GenBank/DDBJ databases">
        <title>Complete sequence of chromosome of Methanothermococcus okinawensis IH1.</title>
        <authorList>
            <consortium name="US DOE Joint Genome Institute"/>
            <person name="Lucas S."/>
            <person name="Han J."/>
            <person name="Lapidus A."/>
            <person name="Cheng J.-F."/>
            <person name="Goodwin L."/>
            <person name="Pitluck S."/>
            <person name="Peters L."/>
            <person name="Mikhailova N."/>
            <person name="Held B."/>
            <person name="Han C."/>
            <person name="Tapia R."/>
            <person name="Land M."/>
            <person name="Hauser L."/>
            <person name="Kyrpides N."/>
            <person name="Ivanova N."/>
            <person name="Pagani I."/>
            <person name="Sieprawska-Lupa M."/>
            <person name="Takai K."/>
            <person name="Miyazaki J."/>
            <person name="Whitman W."/>
            <person name="Woyke T."/>
        </authorList>
    </citation>
    <scope>NUCLEOTIDE SEQUENCE [LARGE SCALE GENOMIC DNA]</scope>
    <source>
        <strain evidence="11">IH1</strain>
    </source>
</reference>